<comment type="caution">
    <text evidence="8">The sequence shown here is derived from an EMBL/GenBank/DDBJ whole genome shotgun (WGS) entry which is preliminary data.</text>
</comment>
<evidence type="ECO:0000256" key="6">
    <source>
        <dbReference type="SAM" id="Phobius"/>
    </source>
</evidence>
<keyword evidence="4 6" id="KW-1133">Transmembrane helix</keyword>
<evidence type="ECO:0000259" key="7">
    <source>
        <dbReference type="PROSITE" id="PS50850"/>
    </source>
</evidence>
<dbReference type="PANTHER" id="PTHR23527:SF1">
    <property type="entry name" value="BLL3282 PROTEIN"/>
    <property type="match status" value="1"/>
</dbReference>
<feature type="transmembrane region" description="Helical" evidence="6">
    <location>
        <begin position="16"/>
        <end position="35"/>
    </location>
</feature>
<dbReference type="Gene3D" id="1.20.1250.20">
    <property type="entry name" value="MFS general substrate transporter like domains"/>
    <property type="match status" value="2"/>
</dbReference>
<feature type="transmembrane region" description="Helical" evidence="6">
    <location>
        <begin position="82"/>
        <end position="100"/>
    </location>
</feature>
<dbReference type="PROSITE" id="PS50850">
    <property type="entry name" value="MFS"/>
    <property type="match status" value="1"/>
</dbReference>
<feature type="transmembrane region" description="Helical" evidence="6">
    <location>
        <begin position="106"/>
        <end position="124"/>
    </location>
</feature>
<accession>A0ABW4KR86</accession>
<protein>
    <submittedName>
        <fullName evidence="8">MFS transporter</fullName>
    </submittedName>
</protein>
<feature type="transmembrane region" description="Helical" evidence="6">
    <location>
        <begin position="55"/>
        <end position="75"/>
    </location>
</feature>
<dbReference type="InterPro" id="IPR020846">
    <property type="entry name" value="MFS_dom"/>
</dbReference>
<evidence type="ECO:0000256" key="3">
    <source>
        <dbReference type="ARBA" id="ARBA00022692"/>
    </source>
</evidence>
<feature type="transmembrane region" description="Helical" evidence="6">
    <location>
        <begin position="145"/>
        <end position="164"/>
    </location>
</feature>
<gene>
    <name evidence="8" type="ORF">ACFSCZ_18970</name>
</gene>
<proteinExistence type="predicted"/>
<keyword evidence="9" id="KW-1185">Reference proteome</keyword>
<comment type="subcellular location">
    <subcellularLocation>
        <location evidence="1">Cell membrane</location>
        <topology evidence="1">Multi-pass membrane protein</topology>
    </subcellularLocation>
</comment>
<dbReference type="CDD" id="cd17475">
    <property type="entry name" value="MFS_MT3072_like"/>
    <property type="match status" value="1"/>
</dbReference>
<feature type="transmembrane region" description="Helical" evidence="6">
    <location>
        <begin position="347"/>
        <end position="369"/>
    </location>
</feature>
<feature type="transmembrane region" description="Helical" evidence="6">
    <location>
        <begin position="249"/>
        <end position="266"/>
    </location>
</feature>
<evidence type="ECO:0000313" key="8">
    <source>
        <dbReference type="EMBL" id="MFD1708760.1"/>
    </source>
</evidence>
<dbReference type="InterPro" id="IPR011701">
    <property type="entry name" value="MFS"/>
</dbReference>
<dbReference type="EMBL" id="JBHUEO010000120">
    <property type="protein sequence ID" value="MFD1708760.1"/>
    <property type="molecule type" value="Genomic_DNA"/>
</dbReference>
<evidence type="ECO:0000256" key="1">
    <source>
        <dbReference type="ARBA" id="ARBA00004651"/>
    </source>
</evidence>
<feature type="domain" description="Major facilitator superfamily (MFS) profile" evidence="7">
    <location>
        <begin position="16"/>
        <end position="406"/>
    </location>
</feature>
<dbReference type="PANTHER" id="PTHR23527">
    <property type="entry name" value="BLL3282 PROTEIN"/>
    <property type="match status" value="1"/>
</dbReference>
<dbReference type="RefSeq" id="WP_380776515.1">
    <property type="nucleotide sequence ID" value="NZ_JBHUEO010000120.1"/>
</dbReference>
<feature type="transmembrane region" description="Helical" evidence="6">
    <location>
        <begin position="220"/>
        <end position="243"/>
    </location>
</feature>
<feature type="transmembrane region" description="Helical" evidence="6">
    <location>
        <begin position="287"/>
        <end position="307"/>
    </location>
</feature>
<keyword evidence="2" id="KW-0813">Transport</keyword>
<keyword evidence="3 6" id="KW-0812">Transmembrane</keyword>
<keyword evidence="5 6" id="KW-0472">Membrane</keyword>
<organism evidence="8 9">
    <name type="scientific">Siminovitchia sediminis</name>
    <dbReference type="NCBI Taxonomy" id="1274353"/>
    <lineage>
        <taxon>Bacteria</taxon>
        <taxon>Bacillati</taxon>
        <taxon>Bacillota</taxon>
        <taxon>Bacilli</taxon>
        <taxon>Bacillales</taxon>
        <taxon>Bacillaceae</taxon>
        <taxon>Siminovitchia</taxon>
    </lineage>
</organism>
<dbReference type="InterPro" id="IPR036259">
    <property type="entry name" value="MFS_trans_sf"/>
</dbReference>
<feature type="transmembrane region" description="Helical" evidence="6">
    <location>
        <begin position="381"/>
        <end position="404"/>
    </location>
</feature>
<evidence type="ECO:0000256" key="5">
    <source>
        <dbReference type="ARBA" id="ARBA00023136"/>
    </source>
</evidence>
<reference evidence="9" key="1">
    <citation type="journal article" date="2019" name="Int. J. Syst. Evol. Microbiol.">
        <title>The Global Catalogue of Microorganisms (GCM) 10K type strain sequencing project: providing services to taxonomists for standard genome sequencing and annotation.</title>
        <authorList>
            <consortium name="The Broad Institute Genomics Platform"/>
            <consortium name="The Broad Institute Genome Sequencing Center for Infectious Disease"/>
            <person name="Wu L."/>
            <person name="Ma J."/>
        </authorList>
    </citation>
    <scope>NUCLEOTIDE SEQUENCE [LARGE SCALE GENOMIC DNA]</scope>
    <source>
        <strain evidence="9">CGMCC 1.12295</strain>
    </source>
</reference>
<dbReference type="InterPro" id="IPR052952">
    <property type="entry name" value="MFS-Transporter"/>
</dbReference>
<dbReference type="Pfam" id="PF07690">
    <property type="entry name" value="MFS_1"/>
    <property type="match status" value="1"/>
</dbReference>
<feature type="transmembrane region" description="Helical" evidence="6">
    <location>
        <begin position="170"/>
        <end position="190"/>
    </location>
</feature>
<sequence>MSDVLREQANRQQWKMLGWLLLIQILVAFVGRSIAPLGLVIGEDLSLTKAQIGMLPAALFLGQSLVSMPAGLLADKIGSRKLLVLLAICLGVSFVSMTLTSSLIPLLLAVVIGGIGYGASHPATNRGIMFWFPTEKRGTAMGIKQMGVTFGSAMAALLLLPLAGSWGWRPAILAASALLLVAGVLTYFSYKEPDEQKRSAPLKKFNARQNVKTLLKNKPLVFVTVSALILSGSQMMLNTYLVLFSYEKLGISLFLSGTLLVVSEVGGSVGRIGWGVISDRLFNGGRIIVLFIIALMAACISFVVALLPSGTSYWMMIPVSFLFGFSASGFNGIWMNATTELVPREQAGLATGFSITVGSWGVMIGPPLFGLILDITGSYRTGWFFVAAVMVIVMFLLLSAMSFLRKKGLSKHDFLLKKV</sequence>
<evidence type="ECO:0000256" key="4">
    <source>
        <dbReference type="ARBA" id="ARBA00022989"/>
    </source>
</evidence>
<name>A0ABW4KR86_9BACI</name>
<dbReference type="Proteomes" id="UP001597301">
    <property type="component" value="Unassembled WGS sequence"/>
</dbReference>
<evidence type="ECO:0000313" key="9">
    <source>
        <dbReference type="Proteomes" id="UP001597301"/>
    </source>
</evidence>
<dbReference type="SUPFAM" id="SSF103473">
    <property type="entry name" value="MFS general substrate transporter"/>
    <property type="match status" value="1"/>
</dbReference>
<evidence type="ECO:0000256" key="2">
    <source>
        <dbReference type="ARBA" id="ARBA00022448"/>
    </source>
</evidence>
<feature type="transmembrane region" description="Helical" evidence="6">
    <location>
        <begin position="313"/>
        <end position="335"/>
    </location>
</feature>